<dbReference type="InterPro" id="IPR058852">
    <property type="entry name" value="HTH_77"/>
</dbReference>
<dbReference type="PANTHER" id="PTHR47691:SF3">
    <property type="entry name" value="HTH-TYPE TRANSCRIPTIONAL REGULATOR RV0890C-RELATED"/>
    <property type="match status" value="1"/>
</dbReference>
<dbReference type="GO" id="GO:0003677">
    <property type="term" value="F:DNA binding"/>
    <property type="evidence" value="ECO:0007669"/>
    <property type="project" value="UniProtKB-KW"/>
</dbReference>
<dbReference type="GO" id="GO:0000160">
    <property type="term" value="P:phosphorelay signal transduction system"/>
    <property type="evidence" value="ECO:0007669"/>
    <property type="project" value="InterPro"/>
</dbReference>
<dbReference type="InterPro" id="IPR036388">
    <property type="entry name" value="WH-like_DNA-bd_sf"/>
</dbReference>
<dbReference type="InterPro" id="IPR027417">
    <property type="entry name" value="P-loop_NTPase"/>
</dbReference>
<dbReference type="GO" id="GO:0006355">
    <property type="term" value="P:regulation of DNA-templated transcription"/>
    <property type="evidence" value="ECO:0007669"/>
    <property type="project" value="InterPro"/>
</dbReference>
<feature type="domain" description="OmpR/PhoB-type" evidence="2">
    <location>
        <begin position="42"/>
        <end position="96"/>
    </location>
</feature>
<evidence type="ECO:0000313" key="3">
    <source>
        <dbReference type="EMBL" id="KAJ3473657.1"/>
    </source>
</evidence>
<dbReference type="Gene3D" id="1.10.10.10">
    <property type="entry name" value="Winged helix-like DNA-binding domain superfamily/Winged helix DNA-binding domain"/>
    <property type="match status" value="1"/>
</dbReference>
<comment type="caution">
    <text evidence="3">The sequence shown here is derived from an EMBL/GenBank/DDBJ whole genome shotgun (WGS) entry which is preliminary data.</text>
</comment>
<dbReference type="Proteomes" id="UP001212997">
    <property type="component" value="Unassembled WGS sequence"/>
</dbReference>
<dbReference type="SMART" id="SM00862">
    <property type="entry name" value="Trans_reg_C"/>
    <property type="match status" value="1"/>
</dbReference>
<dbReference type="SUPFAM" id="SSF48452">
    <property type="entry name" value="TPR-like"/>
    <property type="match status" value="1"/>
</dbReference>
<dbReference type="InterPro" id="IPR011990">
    <property type="entry name" value="TPR-like_helical_dom_sf"/>
</dbReference>
<dbReference type="Pfam" id="PF00486">
    <property type="entry name" value="Trans_reg_C"/>
    <property type="match status" value="1"/>
</dbReference>
<gene>
    <name evidence="3" type="ORF">NLI96_g12892</name>
</gene>
<sequence>MFAVRIDLAYRPASPNLAVENRMLRIGSLDVSLSEKRVFLDGKRIHLVTKEAIFRRVWPKTQVQENNLQVHISGLRKLMSGDRHLLKTVPGRGYCLLTPDVDGCGTRIHESVKNGRNRFPLRASPLVGRAEDLASDVISAFDAAAYRADHSGDAPPAETTTDHDRGPMIVIVDNCEHVATYLADVIDELLTANQHLRILATSREPLKLPGETLYWVRPLSVRADSASDELSYLPDATRLFLHRIRNFNPTFPFSPANIDLVDKVCRRLDGLPFAINLAAMRAASRGIQHLMCELDMQAFSLKNELRTVVDRHQTLSASCEWSCRLLSDAERQVLGRLAVFPGRFQLEVACAVIVDPVVSADDIAEQMASLQMKSLLIADQAEGAPSYALLNTTRAYASRLLIPDTERIDCMTRYAEYLSSRFSAGVSDSLTRPAEDRVRDFSRFLEDIRALLDWCFSTSGSESAGVRLTVASIPYLFELALLRECQIRIGQTMRVFKAREDVDRRLWSCLQAWHATVGTLACGSSVDMAPVWGSLNSLSKDLDDRDLESRAIAGQWDCMIFEGDIARQNLSSKWLMGASFHYSGDQDAARIELEHMLSVYDPFIHRWGSMGSMVEHRVLGHAFHARVLWLQGETCRALKVLRAANESATSKGNPILISHVLLEAMIPLAVLAEDYTTAATALAKAQSLVEQYDLELWRNPARCFQLLLASPADFVIPEMRTAIAQLKSCGAKTHMPMFRAHLATLLGRMGLVEQAHEAVEEGLAEAEASGNCWLNAELNRVRGNLAMTQCNDHVAEQAYMKAEEIATTQAARWLQLRSATALANIWAMRGEQKKAQDWLRRFTGGEPTRHYPRVIMHR</sequence>
<dbReference type="SUPFAM" id="SSF46894">
    <property type="entry name" value="C-terminal effector domain of the bipartite response regulators"/>
    <property type="match status" value="1"/>
</dbReference>
<dbReference type="InterPro" id="IPR001867">
    <property type="entry name" value="OmpR/PhoB-type_DNA-bd"/>
</dbReference>
<dbReference type="Gene3D" id="1.25.40.10">
    <property type="entry name" value="Tetratricopeptide repeat domain"/>
    <property type="match status" value="1"/>
</dbReference>
<keyword evidence="4" id="KW-1185">Reference proteome</keyword>
<organism evidence="3 4">
    <name type="scientific">Meripilus lineatus</name>
    <dbReference type="NCBI Taxonomy" id="2056292"/>
    <lineage>
        <taxon>Eukaryota</taxon>
        <taxon>Fungi</taxon>
        <taxon>Dikarya</taxon>
        <taxon>Basidiomycota</taxon>
        <taxon>Agaricomycotina</taxon>
        <taxon>Agaricomycetes</taxon>
        <taxon>Polyporales</taxon>
        <taxon>Meripilaceae</taxon>
        <taxon>Meripilus</taxon>
    </lineage>
</organism>
<name>A0AAD5Y9G2_9APHY</name>
<dbReference type="SUPFAM" id="SSF52540">
    <property type="entry name" value="P-loop containing nucleoside triphosphate hydrolases"/>
    <property type="match status" value="1"/>
</dbReference>
<accession>A0AAD5Y9G2</accession>
<evidence type="ECO:0000259" key="2">
    <source>
        <dbReference type="SMART" id="SM00862"/>
    </source>
</evidence>
<evidence type="ECO:0000313" key="4">
    <source>
        <dbReference type="Proteomes" id="UP001212997"/>
    </source>
</evidence>
<keyword evidence="1" id="KW-0238">DNA-binding</keyword>
<dbReference type="CDD" id="cd00383">
    <property type="entry name" value="trans_reg_C"/>
    <property type="match status" value="1"/>
</dbReference>
<dbReference type="AlphaFoldDB" id="A0AAD5Y9G2"/>
<protein>
    <recommendedName>
        <fullName evidence="2">OmpR/PhoB-type domain-containing protein</fullName>
    </recommendedName>
</protein>
<proteinExistence type="predicted"/>
<evidence type="ECO:0000256" key="1">
    <source>
        <dbReference type="ARBA" id="ARBA00023125"/>
    </source>
</evidence>
<dbReference type="PANTHER" id="PTHR47691">
    <property type="entry name" value="REGULATOR-RELATED"/>
    <property type="match status" value="1"/>
</dbReference>
<dbReference type="InterPro" id="IPR016032">
    <property type="entry name" value="Sig_transdc_resp-reg_C-effctor"/>
</dbReference>
<reference evidence="3" key="1">
    <citation type="submission" date="2022-07" db="EMBL/GenBank/DDBJ databases">
        <title>Genome Sequence of Physisporinus lineatus.</title>
        <authorList>
            <person name="Buettner E."/>
        </authorList>
    </citation>
    <scope>NUCLEOTIDE SEQUENCE</scope>
    <source>
        <strain evidence="3">VT162</strain>
    </source>
</reference>
<dbReference type="EMBL" id="JANAWD010001306">
    <property type="protein sequence ID" value="KAJ3473657.1"/>
    <property type="molecule type" value="Genomic_DNA"/>
</dbReference>
<dbReference type="Pfam" id="PF25872">
    <property type="entry name" value="HTH_77"/>
    <property type="match status" value="1"/>
</dbReference>